<feature type="compositionally biased region" description="Polar residues" evidence="6">
    <location>
        <begin position="213"/>
        <end position="227"/>
    </location>
</feature>
<evidence type="ECO:0000313" key="9">
    <source>
        <dbReference type="EMBL" id="CAF3489391.1"/>
    </source>
</evidence>
<dbReference type="OrthoDB" id="6159439at2759"/>
<evidence type="ECO:0000259" key="7">
    <source>
        <dbReference type="PROSITE" id="PS50071"/>
    </source>
</evidence>
<feature type="compositionally biased region" description="Polar residues" evidence="6">
    <location>
        <begin position="120"/>
        <end position="130"/>
    </location>
</feature>
<dbReference type="AlphaFoldDB" id="A0A818TF15"/>
<dbReference type="EMBL" id="CAJNYT010002732">
    <property type="protein sequence ID" value="CAF3489391.1"/>
    <property type="molecule type" value="Genomic_DNA"/>
</dbReference>
<evidence type="ECO:0000256" key="5">
    <source>
        <dbReference type="RuleBase" id="RU000682"/>
    </source>
</evidence>
<comment type="subcellular location">
    <subcellularLocation>
        <location evidence="4 5">Nucleus</location>
    </subcellularLocation>
</comment>
<dbReference type="EMBL" id="CAJNYV010004597">
    <property type="protein sequence ID" value="CAF3682839.1"/>
    <property type="molecule type" value="Genomic_DNA"/>
</dbReference>
<dbReference type="GO" id="GO:0000978">
    <property type="term" value="F:RNA polymerase II cis-regulatory region sequence-specific DNA binding"/>
    <property type="evidence" value="ECO:0007669"/>
    <property type="project" value="TreeGrafter"/>
</dbReference>
<dbReference type="EMBL" id="CAJNYU010002679">
    <property type="protein sequence ID" value="CAF3581137.1"/>
    <property type="molecule type" value="Genomic_DNA"/>
</dbReference>
<evidence type="ECO:0000313" key="10">
    <source>
        <dbReference type="EMBL" id="CAF3563482.1"/>
    </source>
</evidence>
<evidence type="ECO:0000313" key="11">
    <source>
        <dbReference type="EMBL" id="CAF3581137.1"/>
    </source>
</evidence>
<keyword evidence="1 4" id="KW-0238">DNA-binding</keyword>
<dbReference type="InterPro" id="IPR050460">
    <property type="entry name" value="Distal-less_Homeobox_TF"/>
</dbReference>
<dbReference type="CDD" id="cd00086">
    <property type="entry name" value="homeodomain"/>
    <property type="match status" value="1"/>
</dbReference>
<dbReference type="Proteomes" id="UP000663865">
    <property type="component" value="Unassembled WGS sequence"/>
</dbReference>
<feature type="region of interest" description="Disordered" evidence="6">
    <location>
        <begin position="94"/>
        <end position="152"/>
    </location>
</feature>
<dbReference type="PROSITE" id="PS00027">
    <property type="entry name" value="HOMEOBOX_1"/>
    <property type="match status" value="1"/>
</dbReference>
<dbReference type="EMBL" id="CAJNYD010004028">
    <property type="protein sequence ID" value="CAF3563482.1"/>
    <property type="molecule type" value="Genomic_DNA"/>
</dbReference>
<evidence type="ECO:0000256" key="1">
    <source>
        <dbReference type="ARBA" id="ARBA00023125"/>
    </source>
</evidence>
<evidence type="ECO:0000256" key="4">
    <source>
        <dbReference type="PROSITE-ProRule" id="PRU00108"/>
    </source>
</evidence>
<dbReference type="PRINTS" id="PR00031">
    <property type="entry name" value="HTHREPRESSR"/>
</dbReference>
<dbReference type="GO" id="GO:0005634">
    <property type="term" value="C:nucleus"/>
    <property type="evidence" value="ECO:0007669"/>
    <property type="project" value="UniProtKB-SubCell"/>
</dbReference>
<dbReference type="Proteomes" id="UP000663825">
    <property type="component" value="Unassembled WGS sequence"/>
</dbReference>
<organism evidence="12 13">
    <name type="scientific">Rotaria socialis</name>
    <dbReference type="NCBI Taxonomy" id="392032"/>
    <lineage>
        <taxon>Eukaryota</taxon>
        <taxon>Metazoa</taxon>
        <taxon>Spiralia</taxon>
        <taxon>Gnathifera</taxon>
        <taxon>Rotifera</taxon>
        <taxon>Eurotatoria</taxon>
        <taxon>Bdelloidea</taxon>
        <taxon>Philodinida</taxon>
        <taxon>Philodinidae</taxon>
        <taxon>Rotaria</taxon>
    </lineage>
</organism>
<dbReference type="SUPFAM" id="SSF46689">
    <property type="entry name" value="Homeodomain-like"/>
    <property type="match status" value="1"/>
</dbReference>
<dbReference type="InterPro" id="IPR000047">
    <property type="entry name" value="HTH_motif"/>
</dbReference>
<feature type="region of interest" description="Disordered" evidence="6">
    <location>
        <begin position="275"/>
        <end position="316"/>
    </location>
</feature>
<feature type="compositionally biased region" description="Low complexity" evidence="6">
    <location>
        <begin position="286"/>
        <end position="307"/>
    </location>
</feature>
<accession>A0A818TF15</accession>
<dbReference type="SMART" id="SM00389">
    <property type="entry name" value="HOX"/>
    <property type="match status" value="1"/>
</dbReference>
<dbReference type="GO" id="GO:0000981">
    <property type="term" value="F:DNA-binding transcription factor activity, RNA polymerase II-specific"/>
    <property type="evidence" value="ECO:0007669"/>
    <property type="project" value="InterPro"/>
</dbReference>
<feature type="DNA-binding region" description="Homeobox" evidence="4">
    <location>
        <begin position="153"/>
        <end position="212"/>
    </location>
</feature>
<keyword evidence="2 4" id="KW-0371">Homeobox</keyword>
<evidence type="ECO:0000256" key="6">
    <source>
        <dbReference type="SAM" id="MobiDB-lite"/>
    </source>
</evidence>
<gene>
    <name evidence="11" type="ORF">FME351_LOCUS20959</name>
    <name evidence="9" type="ORF">GRG538_LOCUS16885</name>
    <name evidence="12" type="ORF">KIK155_LOCUS25454</name>
    <name evidence="10" type="ORF">LUA448_LOCUS28577</name>
    <name evidence="8" type="ORF">TIS948_LOCUS17060</name>
</gene>
<dbReference type="InterPro" id="IPR009057">
    <property type="entry name" value="Homeodomain-like_sf"/>
</dbReference>
<evidence type="ECO:0000256" key="2">
    <source>
        <dbReference type="ARBA" id="ARBA00023155"/>
    </source>
</evidence>
<dbReference type="Proteomes" id="UP000663872">
    <property type="component" value="Unassembled WGS sequence"/>
</dbReference>
<evidence type="ECO:0000313" key="13">
    <source>
        <dbReference type="Proteomes" id="UP000663865"/>
    </source>
</evidence>
<dbReference type="InterPro" id="IPR001356">
    <property type="entry name" value="HD"/>
</dbReference>
<keyword evidence="3 4" id="KW-0539">Nucleus</keyword>
<dbReference type="PANTHER" id="PTHR24327:SF81">
    <property type="entry name" value="HOMEOTIC PROTEIN DISTAL-LESS-RELATED"/>
    <property type="match status" value="1"/>
</dbReference>
<protein>
    <recommendedName>
        <fullName evidence="7">Homeobox domain-containing protein</fullName>
    </recommendedName>
</protein>
<feature type="compositionally biased region" description="Polar residues" evidence="6">
    <location>
        <begin position="275"/>
        <end position="285"/>
    </location>
</feature>
<proteinExistence type="predicted"/>
<evidence type="ECO:0000313" key="8">
    <source>
        <dbReference type="EMBL" id="CAF3283851.1"/>
    </source>
</evidence>
<comment type="caution">
    <text evidence="12">The sequence shown here is derived from an EMBL/GenBank/DDBJ whole genome shotgun (WGS) entry which is preliminary data.</text>
</comment>
<feature type="domain" description="Homeobox" evidence="7">
    <location>
        <begin position="151"/>
        <end position="211"/>
    </location>
</feature>
<dbReference type="InterPro" id="IPR017970">
    <property type="entry name" value="Homeobox_CS"/>
</dbReference>
<dbReference type="EMBL" id="CAJNXB010002881">
    <property type="protein sequence ID" value="CAF3283851.1"/>
    <property type="molecule type" value="Genomic_DNA"/>
</dbReference>
<dbReference type="PANTHER" id="PTHR24327">
    <property type="entry name" value="HOMEOBOX PROTEIN"/>
    <property type="match status" value="1"/>
</dbReference>
<feature type="region of interest" description="Disordered" evidence="6">
    <location>
        <begin position="205"/>
        <end position="251"/>
    </location>
</feature>
<reference evidence="12" key="1">
    <citation type="submission" date="2021-02" db="EMBL/GenBank/DDBJ databases">
        <authorList>
            <person name="Nowell W R."/>
        </authorList>
    </citation>
    <scope>NUCLEOTIDE SEQUENCE</scope>
</reference>
<name>A0A818TF15_9BILA</name>
<sequence length="362" mass="40438">MFPNHYSPSNPYADFSTYNTTSSSSNISSIGNSSSPPLYHQHQHMFSAAHFSNDKLQHSPTGYPSFAMHGLNMNVNVTMSPVYVPTNNLSISQPSPSVPLKPFYSSDENGTNSLEEKSVNTRVLNGNETHPTQSQPQPPTLSLPKMTAKGKKIRKPRTIYNPLQLQALNKRFRRTQYLALPERAELAVNLGLTQTQVKIWFQNKRSKEKKSNRQGNRTRLSNDNDLSCNGEEIYSDDETSSTSTDNNDSSLHATQSLAPACESKDVDVTTANQTMIKSSPNIYEQSSPPSLTSSTMISTTSTTTATTPPLPPPPQYPTNDFLRTNSMYFDYGSMNGFWQPHIYDTTHNMNGYYQQYPPTIHT</sequence>
<dbReference type="InterPro" id="IPR020479">
    <property type="entry name" value="HD_metazoa"/>
</dbReference>
<evidence type="ECO:0000256" key="3">
    <source>
        <dbReference type="ARBA" id="ARBA00023242"/>
    </source>
</evidence>
<evidence type="ECO:0000313" key="12">
    <source>
        <dbReference type="EMBL" id="CAF3682839.1"/>
    </source>
</evidence>
<dbReference type="Pfam" id="PF00046">
    <property type="entry name" value="Homeodomain"/>
    <property type="match status" value="1"/>
</dbReference>
<dbReference type="PROSITE" id="PS50071">
    <property type="entry name" value="HOMEOBOX_2"/>
    <property type="match status" value="1"/>
</dbReference>
<dbReference type="Proteomes" id="UP000663833">
    <property type="component" value="Unassembled WGS sequence"/>
</dbReference>
<dbReference type="Gene3D" id="1.10.10.60">
    <property type="entry name" value="Homeodomain-like"/>
    <property type="match status" value="1"/>
</dbReference>
<dbReference type="PRINTS" id="PR00024">
    <property type="entry name" value="HOMEOBOX"/>
</dbReference>
<feature type="compositionally biased region" description="Low complexity" evidence="6">
    <location>
        <begin position="240"/>
        <end position="250"/>
    </location>
</feature>
<dbReference type="FunFam" id="1.10.10.60:FF:000424">
    <property type="entry name" value="ANTP homeobox protein"/>
    <property type="match status" value="1"/>
</dbReference>
<dbReference type="Proteomes" id="UP000663869">
    <property type="component" value="Unassembled WGS sequence"/>
</dbReference>